<feature type="transmembrane region" description="Helical" evidence="5">
    <location>
        <begin position="407"/>
        <end position="424"/>
    </location>
</feature>
<gene>
    <name evidence="7" type="ORF">BRX40_20940</name>
    <name evidence="8" type="ORF">CA257_03530</name>
</gene>
<accession>A0A1L6JF51</accession>
<feature type="transmembrane region" description="Helical" evidence="5">
    <location>
        <begin position="199"/>
        <end position="218"/>
    </location>
</feature>
<dbReference type="EMBL" id="QQWO01000002">
    <property type="protein sequence ID" value="RSV07076.1"/>
    <property type="molecule type" value="Genomic_DNA"/>
</dbReference>
<evidence type="ECO:0000313" key="7">
    <source>
        <dbReference type="EMBL" id="APR54562.1"/>
    </source>
</evidence>
<keyword evidence="2 5" id="KW-0812">Transmembrane</keyword>
<dbReference type="RefSeq" id="WP_075152891.1">
    <property type="nucleotide sequence ID" value="NZ_CP018820.1"/>
</dbReference>
<dbReference type="OrthoDB" id="7628239at2"/>
<organism evidence="7 9">
    <name type="scientific">Sphingomonas koreensis</name>
    <dbReference type="NCBI Taxonomy" id="93064"/>
    <lineage>
        <taxon>Bacteria</taxon>
        <taxon>Pseudomonadati</taxon>
        <taxon>Pseudomonadota</taxon>
        <taxon>Alphaproteobacteria</taxon>
        <taxon>Sphingomonadales</taxon>
        <taxon>Sphingomonadaceae</taxon>
        <taxon>Sphingomonas</taxon>
    </lineage>
</organism>
<dbReference type="GeneID" id="44135036"/>
<feature type="transmembrane region" description="Helical" evidence="5">
    <location>
        <begin position="36"/>
        <end position="55"/>
    </location>
</feature>
<dbReference type="AlphaFoldDB" id="A0A1L6JF51"/>
<evidence type="ECO:0000256" key="4">
    <source>
        <dbReference type="ARBA" id="ARBA00023136"/>
    </source>
</evidence>
<evidence type="ECO:0000313" key="10">
    <source>
        <dbReference type="Proteomes" id="UP000286681"/>
    </source>
</evidence>
<dbReference type="PANTHER" id="PTHR37422">
    <property type="entry name" value="TEICHURONIC ACID BIOSYNTHESIS PROTEIN TUAE"/>
    <property type="match status" value="1"/>
</dbReference>
<feature type="transmembrane region" description="Helical" evidence="5">
    <location>
        <begin position="12"/>
        <end position="30"/>
    </location>
</feature>
<dbReference type="InterPro" id="IPR051533">
    <property type="entry name" value="WaaL-like"/>
</dbReference>
<keyword evidence="9" id="KW-1185">Reference proteome</keyword>
<reference evidence="7" key="1">
    <citation type="submission" date="2016-12" db="EMBL/GenBank/DDBJ databases">
        <title>Whole genome sequencing of Sphingomonas koreensis.</title>
        <authorList>
            <person name="Conlan S."/>
            <person name="Thomas P.J."/>
            <person name="Mullikin J."/>
            <person name="Palmore T.N."/>
            <person name="Frank K.M."/>
            <person name="Segre J.A."/>
        </authorList>
    </citation>
    <scope>NUCLEOTIDE SEQUENCE</scope>
    <source>
        <strain evidence="7">ABOJV</strain>
    </source>
</reference>
<feature type="transmembrane region" description="Helical" evidence="5">
    <location>
        <begin position="124"/>
        <end position="144"/>
    </location>
</feature>
<evidence type="ECO:0000313" key="9">
    <source>
        <dbReference type="Proteomes" id="UP000185161"/>
    </source>
</evidence>
<feature type="domain" description="O-antigen ligase-related" evidence="6">
    <location>
        <begin position="234"/>
        <end position="380"/>
    </location>
</feature>
<dbReference type="GO" id="GO:0016874">
    <property type="term" value="F:ligase activity"/>
    <property type="evidence" value="ECO:0007669"/>
    <property type="project" value="UniProtKB-KW"/>
</dbReference>
<evidence type="ECO:0000256" key="3">
    <source>
        <dbReference type="ARBA" id="ARBA00022989"/>
    </source>
</evidence>
<feature type="transmembrane region" description="Helical" evidence="5">
    <location>
        <begin position="225"/>
        <end position="243"/>
    </location>
</feature>
<evidence type="ECO:0000256" key="5">
    <source>
        <dbReference type="SAM" id="Phobius"/>
    </source>
</evidence>
<dbReference type="KEGG" id="skr:BRX40_20940"/>
<comment type="subcellular location">
    <subcellularLocation>
        <location evidence="1">Membrane</location>
        <topology evidence="1">Multi-pass membrane protein</topology>
    </subcellularLocation>
</comment>
<dbReference type="GO" id="GO:0016020">
    <property type="term" value="C:membrane"/>
    <property type="evidence" value="ECO:0007669"/>
    <property type="project" value="UniProtKB-SubCell"/>
</dbReference>
<feature type="transmembrane region" description="Helical" evidence="5">
    <location>
        <begin position="249"/>
        <end position="266"/>
    </location>
</feature>
<feature type="transmembrane region" description="Helical" evidence="5">
    <location>
        <begin position="278"/>
        <end position="298"/>
    </location>
</feature>
<dbReference type="Pfam" id="PF04932">
    <property type="entry name" value="Wzy_C"/>
    <property type="match status" value="1"/>
</dbReference>
<dbReference type="EMBL" id="CP018820">
    <property type="protein sequence ID" value="APR54562.1"/>
    <property type="molecule type" value="Genomic_DNA"/>
</dbReference>
<feature type="transmembrane region" description="Helical" evidence="5">
    <location>
        <begin position="62"/>
        <end position="84"/>
    </location>
</feature>
<feature type="transmembrane region" description="Helical" evidence="5">
    <location>
        <begin position="430"/>
        <end position="446"/>
    </location>
</feature>
<protein>
    <submittedName>
        <fullName evidence="8">O-antigen ligase domain-containing protein</fullName>
    </submittedName>
</protein>
<dbReference type="PANTHER" id="PTHR37422:SF13">
    <property type="entry name" value="LIPOPOLYSACCHARIDE BIOSYNTHESIS PROTEIN PA4999-RELATED"/>
    <property type="match status" value="1"/>
</dbReference>
<evidence type="ECO:0000313" key="8">
    <source>
        <dbReference type="EMBL" id="RSV07076.1"/>
    </source>
</evidence>
<feature type="transmembrane region" description="Helical" evidence="5">
    <location>
        <begin position="368"/>
        <end position="387"/>
    </location>
</feature>
<sequence length="471" mass="51446">MARKPEKQRRRSVDFWILAAFLVVVFVTGGSARDDVQSLLVLRPLSVLLCGWGLWRLTRDDVASYCWLFLFAGAAFALVAAHLIPLPPSVWTALPGRDFIASADAAAGLGAVWRPLSLVPATTWNALFSLFVPLAALLLTVKLARREQEQLLPLMIGLGILSGMLGLIQISGAPDGSLYLYRVTNEGAAVGLFANRNHASIFLASLIPMLAVFASGGGDPRMARFRFWMAVLGTVMLIPLLLVTGSRSGLLLGGVALVSALFLFRWPRRQVSAMKQRVRYAAAVLGIVVLGGVTMVFARAEAIDRLFASDQTSERRLQIWGPIAEMGWKYFPFGSGFGSFVRVFQIDEPDSVLLPTYVNHAHNDWLELFMTGGVPALLLVGLGVLAYCWRSFRVWIVPRGNADSLRFARLGSVVLLLYGLGSVGDYPLRVPSLMSVAMIAAVWLAGRRDFTELQRENGGVDEHSRLATQST</sequence>
<reference evidence="8 10" key="3">
    <citation type="submission" date="2018-07" db="EMBL/GenBank/DDBJ databases">
        <title>Genomic and Epidemiologic Investigation of an Indolent Hospital Outbreak.</title>
        <authorList>
            <person name="Johnson R.C."/>
            <person name="Deming C."/>
            <person name="Conlan S."/>
            <person name="Zellmer C.J."/>
            <person name="Michelin A.V."/>
            <person name="Lee-Lin S."/>
            <person name="Thomas P.J."/>
            <person name="Park M."/>
            <person name="Weingarten R.A."/>
            <person name="Less J."/>
            <person name="Dekker J.P."/>
            <person name="Frank K.M."/>
            <person name="Musser K.A."/>
            <person name="Mcquiston J.R."/>
            <person name="Henderson D.K."/>
            <person name="Lau A.F."/>
            <person name="Palmore T.N."/>
            <person name="Segre J.A."/>
        </authorList>
    </citation>
    <scope>NUCLEOTIDE SEQUENCE [LARGE SCALE GENOMIC DNA]</scope>
    <source>
        <strain evidence="8 10">SK-NIH.Env10_0317</strain>
    </source>
</reference>
<evidence type="ECO:0000256" key="1">
    <source>
        <dbReference type="ARBA" id="ARBA00004141"/>
    </source>
</evidence>
<reference evidence="9" key="2">
    <citation type="submission" date="2016-12" db="EMBL/GenBank/DDBJ databases">
        <title>Whole genome sequencing of Sphingomonas sp. ABOJV.</title>
        <authorList>
            <person name="Conlan S."/>
            <person name="Thomas P.J."/>
            <person name="Mullikin J."/>
            <person name="Palmore T.N."/>
            <person name="Frank K.M."/>
            <person name="Segre J.A."/>
        </authorList>
    </citation>
    <scope>NUCLEOTIDE SEQUENCE [LARGE SCALE GENOMIC DNA]</scope>
    <source>
        <strain evidence="9">ABOJV</strain>
    </source>
</reference>
<keyword evidence="3 5" id="KW-1133">Transmembrane helix</keyword>
<evidence type="ECO:0000256" key="2">
    <source>
        <dbReference type="ARBA" id="ARBA00022692"/>
    </source>
</evidence>
<name>A0A1L6JF51_9SPHN</name>
<dbReference type="Proteomes" id="UP000286681">
    <property type="component" value="Unassembled WGS sequence"/>
</dbReference>
<dbReference type="Proteomes" id="UP000185161">
    <property type="component" value="Chromosome"/>
</dbReference>
<proteinExistence type="predicted"/>
<keyword evidence="8" id="KW-0436">Ligase</keyword>
<dbReference type="InterPro" id="IPR007016">
    <property type="entry name" value="O-antigen_ligase-rel_domated"/>
</dbReference>
<keyword evidence="4 5" id="KW-0472">Membrane</keyword>
<feature type="transmembrane region" description="Helical" evidence="5">
    <location>
        <begin position="151"/>
        <end position="170"/>
    </location>
</feature>
<dbReference type="STRING" id="93064.BRX40_20940"/>
<evidence type="ECO:0000259" key="6">
    <source>
        <dbReference type="Pfam" id="PF04932"/>
    </source>
</evidence>